<evidence type="ECO:0000259" key="1">
    <source>
        <dbReference type="Pfam" id="PF21962"/>
    </source>
</evidence>
<dbReference type="GeneID" id="28728106"/>
<dbReference type="Proteomes" id="UP000037751">
    <property type="component" value="Unassembled WGS sequence"/>
</dbReference>
<sequence>MTSISGAVALFHTVSLDVDALLTEIRQSDYLAELVSGESPVDESPLYHMVRSPSHSVAATTIPDVLASLSDEYAKSVYVVADDRTAHGDHSVQVVHVVDRASPRTLRAAPQGVLEVCATLLAGGSLDEFQARCAPSDVYTP</sequence>
<dbReference type="InterPro" id="IPR053832">
    <property type="entry name" value="DUF6924"/>
</dbReference>
<evidence type="ECO:0000313" key="2">
    <source>
        <dbReference type="EMBL" id="KOS13876.1"/>
    </source>
</evidence>
<dbReference type="AlphaFoldDB" id="A0A0M8MJR5"/>
<evidence type="ECO:0000313" key="3">
    <source>
        <dbReference type="Proteomes" id="UP000037751"/>
    </source>
</evidence>
<reference evidence="2 3" key="1">
    <citation type="submission" date="2015-07" db="EMBL/GenBank/DDBJ databases">
        <title>Draft Genome Sequence of Malassezia furfur CBS1878 and Malassezia pachydermatis CBS1879.</title>
        <authorList>
            <person name="Triana S."/>
            <person name="Ohm R."/>
            <person name="Gonzalez A."/>
            <person name="DeCock H."/>
            <person name="Restrepo S."/>
            <person name="Celis A."/>
        </authorList>
    </citation>
    <scope>NUCLEOTIDE SEQUENCE [LARGE SCALE GENOMIC DNA]</scope>
    <source>
        <strain evidence="2 3">CBS 1879</strain>
    </source>
</reference>
<organism evidence="2 3">
    <name type="scientific">Malassezia pachydermatis</name>
    <dbReference type="NCBI Taxonomy" id="77020"/>
    <lineage>
        <taxon>Eukaryota</taxon>
        <taxon>Fungi</taxon>
        <taxon>Dikarya</taxon>
        <taxon>Basidiomycota</taxon>
        <taxon>Ustilaginomycotina</taxon>
        <taxon>Malasseziomycetes</taxon>
        <taxon>Malasseziales</taxon>
        <taxon>Malasseziaceae</taxon>
        <taxon>Malassezia</taxon>
    </lineage>
</organism>
<dbReference type="VEuPathDB" id="FungiDB:Malapachy_1733"/>
<dbReference type="OrthoDB" id="3335062at2759"/>
<dbReference type="EMBL" id="LGAV01000005">
    <property type="protein sequence ID" value="KOS13876.1"/>
    <property type="molecule type" value="Genomic_DNA"/>
</dbReference>
<keyword evidence="3" id="KW-1185">Reference proteome</keyword>
<dbReference type="RefSeq" id="XP_017991508.1">
    <property type="nucleotide sequence ID" value="XM_018136231.1"/>
</dbReference>
<protein>
    <recommendedName>
        <fullName evidence="1">DUF6924 domain-containing protein</fullName>
    </recommendedName>
</protein>
<feature type="domain" description="DUF6924" evidence="1">
    <location>
        <begin position="46"/>
        <end position="139"/>
    </location>
</feature>
<comment type="caution">
    <text evidence="2">The sequence shown here is derived from an EMBL/GenBank/DDBJ whole genome shotgun (WGS) entry which is preliminary data.</text>
</comment>
<dbReference type="Pfam" id="PF21962">
    <property type="entry name" value="DUF6924"/>
    <property type="match status" value="1"/>
</dbReference>
<gene>
    <name evidence="2" type="ORF">Malapachy_1733</name>
</gene>
<accession>A0A0M8MJR5</accession>
<proteinExistence type="predicted"/>
<name>A0A0M8MJR5_9BASI</name>